<sequence length="482" mass="51250">MTQLRERLHDVCAAAEAALEPGPAREALAAAKVRLSEGGLRVAVGGRLNAGKSTLVNSLLGQGLAMTDATECTRIVTWFVYGDQNRVTVTPKRGEPYAIATAPGGGVPAKLGTAPEDVAHLTVATSNRRLREQYTVVDTPGLDALSGLDEYSMLALADADALLYVMPHPGERDAEALAAFRGGAGGAGMCAVNAIGVLSRIDQLGDGEGDPWPVARRIADRYHQRLTTQVAEVIPIVGLLAQTALGETFTESDTQLLRRLVPLSGPERDELLFSPDDFRAGDATDLPPAARERLLKLLGVYGIGQALAALDGGVTGTVRLLAELRRLSGIDALTQAIDRHFAGSADWLRVDRVLSNVEPLTWTGRDADEREVLAGLREELAQVRRDPRLRRAALATVLTAAGEGALAEAGEELLALVTGADPAARLGQPPGTDPAQLRAAADRQIGRWRALEGSPSRSLARHARTVREAYESLYFEIEGERG</sequence>
<dbReference type="InterPro" id="IPR027094">
    <property type="entry name" value="Mitofusin_fam"/>
</dbReference>
<dbReference type="Gene3D" id="3.40.50.300">
    <property type="entry name" value="P-loop containing nucleotide triphosphate hydrolases"/>
    <property type="match status" value="1"/>
</dbReference>
<organism evidence="7 8">
    <name type="scientific">Dactylosporangium darangshiense</name>
    <dbReference type="NCBI Taxonomy" id="579108"/>
    <lineage>
        <taxon>Bacteria</taxon>
        <taxon>Bacillati</taxon>
        <taxon>Actinomycetota</taxon>
        <taxon>Actinomycetes</taxon>
        <taxon>Micromonosporales</taxon>
        <taxon>Micromonosporaceae</taxon>
        <taxon>Dactylosporangium</taxon>
    </lineage>
</organism>
<evidence type="ECO:0000313" key="8">
    <source>
        <dbReference type="Proteomes" id="UP001500620"/>
    </source>
</evidence>
<keyword evidence="2" id="KW-0547">Nucleotide-binding</keyword>
<accession>A0ABP8DH97</accession>
<gene>
    <name evidence="7" type="ORF">GCM10022255_066780</name>
</gene>
<dbReference type="PANTHER" id="PTHR10465:SF0">
    <property type="entry name" value="SARCALUMENIN"/>
    <property type="match status" value="1"/>
</dbReference>
<evidence type="ECO:0000313" key="7">
    <source>
        <dbReference type="EMBL" id="GAA4255936.1"/>
    </source>
</evidence>
<evidence type="ECO:0000256" key="2">
    <source>
        <dbReference type="ARBA" id="ARBA00022741"/>
    </source>
</evidence>
<dbReference type="Pfam" id="PF00350">
    <property type="entry name" value="Dynamin_N"/>
    <property type="match status" value="1"/>
</dbReference>
<dbReference type="Proteomes" id="UP001500620">
    <property type="component" value="Unassembled WGS sequence"/>
</dbReference>
<dbReference type="EMBL" id="BAABAT010000022">
    <property type="protein sequence ID" value="GAA4255936.1"/>
    <property type="molecule type" value="Genomic_DNA"/>
</dbReference>
<keyword evidence="4" id="KW-0342">GTP-binding</keyword>
<evidence type="ECO:0000256" key="4">
    <source>
        <dbReference type="ARBA" id="ARBA00023134"/>
    </source>
</evidence>
<evidence type="ECO:0000256" key="5">
    <source>
        <dbReference type="ARBA" id="ARBA00023136"/>
    </source>
</evidence>
<dbReference type="PANTHER" id="PTHR10465">
    <property type="entry name" value="TRANSMEMBRANE GTPASE FZO1"/>
    <property type="match status" value="1"/>
</dbReference>
<keyword evidence="3" id="KW-0378">Hydrolase</keyword>
<proteinExistence type="predicted"/>
<evidence type="ECO:0000256" key="1">
    <source>
        <dbReference type="ARBA" id="ARBA00004370"/>
    </source>
</evidence>
<comment type="subcellular location">
    <subcellularLocation>
        <location evidence="1">Membrane</location>
    </subcellularLocation>
</comment>
<keyword evidence="5" id="KW-0472">Membrane</keyword>
<keyword evidence="8" id="KW-1185">Reference proteome</keyword>
<reference evidence="8" key="1">
    <citation type="journal article" date="2019" name="Int. J. Syst. Evol. Microbiol.">
        <title>The Global Catalogue of Microorganisms (GCM) 10K type strain sequencing project: providing services to taxonomists for standard genome sequencing and annotation.</title>
        <authorList>
            <consortium name="The Broad Institute Genomics Platform"/>
            <consortium name="The Broad Institute Genome Sequencing Center for Infectious Disease"/>
            <person name="Wu L."/>
            <person name="Ma J."/>
        </authorList>
    </citation>
    <scope>NUCLEOTIDE SEQUENCE [LARGE SCALE GENOMIC DNA]</scope>
    <source>
        <strain evidence="8">JCM 17441</strain>
    </source>
</reference>
<dbReference type="InterPro" id="IPR027417">
    <property type="entry name" value="P-loop_NTPase"/>
</dbReference>
<dbReference type="RefSeq" id="WP_345132954.1">
    <property type="nucleotide sequence ID" value="NZ_BAABAT010000022.1"/>
</dbReference>
<evidence type="ECO:0000256" key="3">
    <source>
        <dbReference type="ARBA" id="ARBA00022801"/>
    </source>
</evidence>
<dbReference type="InterPro" id="IPR045063">
    <property type="entry name" value="Dynamin_N"/>
</dbReference>
<evidence type="ECO:0000259" key="6">
    <source>
        <dbReference type="Pfam" id="PF00350"/>
    </source>
</evidence>
<comment type="caution">
    <text evidence="7">The sequence shown here is derived from an EMBL/GenBank/DDBJ whole genome shotgun (WGS) entry which is preliminary data.</text>
</comment>
<name>A0ABP8DH97_9ACTN</name>
<feature type="domain" description="Dynamin N-terminal" evidence="6">
    <location>
        <begin position="42"/>
        <end position="167"/>
    </location>
</feature>
<protein>
    <submittedName>
        <fullName evidence="7">50S ribosome-binding GTPase</fullName>
    </submittedName>
</protein>
<dbReference type="SUPFAM" id="SSF52540">
    <property type="entry name" value="P-loop containing nucleoside triphosphate hydrolases"/>
    <property type="match status" value="1"/>
</dbReference>